<keyword evidence="2" id="KW-1185">Reference proteome</keyword>
<dbReference type="AlphaFoldDB" id="A0AAV4RXW6"/>
<evidence type="ECO:0000313" key="1">
    <source>
        <dbReference type="EMBL" id="GIY24957.1"/>
    </source>
</evidence>
<sequence length="100" mass="11674">MKAIGQTSLQLHCRIWRNRFPISCTVTSRKTPEGYWTSRRQMIGEIEEPEGYLPNVMMSLSSSNTAIVQQNLVLSKLAWIAYYTSLRRKEKTNNAFQDRF</sequence>
<organism evidence="1 2">
    <name type="scientific">Caerostris extrusa</name>
    <name type="common">Bark spider</name>
    <name type="synonym">Caerostris bankana</name>
    <dbReference type="NCBI Taxonomy" id="172846"/>
    <lineage>
        <taxon>Eukaryota</taxon>
        <taxon>Metazoa</taxon>
        <taxon>Ecdysozoa</taxon>
        <taxon>Arthropoda</taxon>
        <taxon>Chelicerata</taxon>
        <taxon>Arachnida</taxon>
        <taxon>Araneae</taxon>
        <taxon>Araneomorphae</taxon>
        <taxon>Entelegynae</taxon>
        <taxon>Araneoidea</taxon>
        <taxon>Araneidae</taxon>
        <taxon>Caerostris</taxon>
    </lineage>
</organism>
<protein>
    <submittedName>
        <fullName evidence="1">Uncharacterized protein</fullName>
    </submittedName>
</protein>
<comment type="caution">
    <text evidence="1">The sequence shown here is derived from an EMBL/GenBank/DDBJ whole genome shotgun (WGS) entry which is preliminary data.</text>
</comment>
<evidence type="ECO:0000313" key="2">
    <source>
        <dbReference type="Proteomes" id="UP001054945"/>
    </source>
</evidence>
<gene>
    <name evidence="1" type="ORF">CEXT_351771</name>
</gene>
<accession>A0AAV4RXW6</accession>
<dbReference type="EMBL" id="BPLR01008471">
    <property type="protein sequence ID" value="GIY24957.1"/>
    <property type="molecule type" value="Genomic_DNA"/>
</dbReference>
<name>A0AAV4RXW6_CAEEX</name>
<dbReference type="Proteomes" id="UP001054945">
    <property type="component" value="Unassembled WGS sequence"/>
</dbReference>
<reference evidence="1 2" key="1">
    <citation type="submission" date="2021-06" db="EMBL/GenBank/DDBJ databases">
        <title>Caerostris extrusa draft genome.</title>
        <authorList>
            <person name="Kono N."/>
            <person name="Arakawa K."/>
        </authorList>
    </citation>
    <scope>NUCLEOTIDE SEQUENCE [LARGE SCALE GENOMIC DNA]</scope>
</reference>
<proteinExistence type="predicted"/>